<dbReference type="PANTHER" id="PTHR20913:SF7">
    <property type="entry name" value="RE60063P"/>
    <property type="match status" value="1"/>
</dbReference>
<keyword evidence="5 7" id="KW-1133">Transmembrane helix</keyword>
<evidence type="ECO:0000256" key="7">
    <source>
        <dbReference type="SAM" id="Phobius"/>
    </source>
</evidence>
<evidence type="ECO:0000256" key="6">
    <source>
        <dbReference type="ARBA" id="ARBA00023136"/>
    </source>
</evidence>
<evidence type="ECO:0000259" key="8">
    <source>
        <dbReference type="PROSITE" id="PS50086"/>
    </source>
</evidence>
<feature type="transmembrane region" description="Helical" evidence="7">
    <location>
        <begin position="385"/>
        <end position="402"/>
    </location>
</feature>
<dbReference type="PROSITE" id="PS50086">
    <property type="entry name" value="TBC_RABGAP"/>
    <property type="match status" value="1"/>
</dbReference>
<dbReference type="Pfam" id="PF00566">
    <property type="entry name" value="RabGAP-TBC"/>
    <property type="match status" value="1"/>
</dbReference>
<feature type="transmembrane region" description="Helical" evidence="7">
    <location>
        <begin position="516"/>
        <end position="535"/>
    </location>
</feature>
<comment type="caution">
    <text evidence="9">The sequence shown here is derived from an EMBL/GenBank/DDBJ whole genome shotgun (WGS) entry which is preliminary data.</text>
</comment>
<feature type="transmembrane region" description="Helical" evidence="7">
    <location>
        <begin position="484"/>
        <end position="504"/>
    </location>
</feature>
<dbReference type="GO" id="GO:0005096">
    <property type="term" value="F:GTPase activator activity"/>
    <property type="evidence" value="ECO:0007669"/>
    <property type="project" value="UniProtKB-KW"/>
</dbReference>
<dbReference type="PANTHER" id="PTHR20913">
    <property type="entry name" value="TBC1 DOMAIN FAMILY MEMBER 20/GTPASE"/>
    <property type="match status" value="1"/>
</dbReference>
<comment type="subcellular location">
    <subcellularLocation>
        <location evidence="1">Membrane</location>
        <topology evidence="1">Multi-pass membrane protein</topology>
    </subcellularLocation>
</comment>
<dbReference type="Pfam" id="PF04893">
    <property type="entry name" value="Yip1"/>
    <property type="match status" value="1"/>
</dbReference>
<evidence type="ECO:0000256" key="1">
    <source>
        <dbReference type="ARBA" id="ARBA00004141"/>
    </source>
</evidence>
<dbReference type="Proteomes" id="UP001161017">
    <property type="component" value="Unassembled WGS sequence"/>
</dbReference>
<protein>
    <submittedName>
        <fullName evidence="9">GTPase-activating protein gyp8</fullName>
    </submittedName>
</protein>
<comment type="similarity">
    <text evidence="2">Belongs to the YIP1 family.</text>
</comment>
<dbReference type="AlphaFoldDB" id="A0AA43QJG6"/>
<organism evidence="9 10">
    <name type="scientific">Ramalina farinacea</name>
    <dbReference type="NCBI Taxonomy" id="258253"/>
    <lineage>
        <taxon>Eukaryota</taxon>
        <taxon>Fungi</taxon>
        <taxon>Dikarya</taxon>
        <taxon>Ascomycota</taxon>
        <taxon>Pezizomycotina</taxon>
        <taxon>Lecanoromycetes</taxon>
        <taxon>OSLEUM clade</taxon>
        <taxon>Lecanoromycetidae</taxon>
        <taxon>Lecanorales</taxon>
        <taxon>Lecanorineae</taxon>
        <taxon>Ramalinaceae</taxon>
        <taxon>Ramalina</taxon>
    </lineage>
</organism>
<proteinExistence type="inferred from homology"/>
<evidence type="ECO:0000256" key="3">
    <source>
        <dbReference type="ARBA" id="ARBA00022468"/>
    </source>
</evidence>
<evidence type="ECO:0000256" key="2">
    <source>
        <dbReference type="ARBA" id="ARBA00010596"/>
    </source>
</evidence>
<evidence type="ECO:0000313" key="9">
    <source>
        <dbReference type="EMBL" id="MDI1485450.1"/>
    </source>
</evidence>
<dbReference type="InterPro" id="IPR035969">
    <property type="entry name" value="Rab-GAP_TBC_sf"/>
</dbReference>
<dbReference type="GO" id="GO:0006888">
    <property type="term" value="P:endoplasmic reticulum to Golgi vesicle-mediated transport"/>
    <property type="evidence" value="ECO:0007669"/>
    <property type="project" value="TreeGrafter"/>
</dbReference>
<name>A0AA43QJG6_9LECA</name>
<keyword evidence="4 7" id="KW-0812">Transmembrane</keyword>
<dbReference type="SUPFAM" id="SSF47923">
    <property type="entry name" value="Ypt/Rab-GAP domain of gyp1p"/>
    <property type="match status" value="2"/>
</dbReference>
<feature type="transmembrane region" description="Helical" evidence="7">
    <location>
        <begin position="612"/>
        <end position="633"/>
    </location>
</feature>
<evidence type="ECO:0000256" key="4">
    <source>
        <dbReference type="ARBA" id="ARBA00022692"/>
    </source>
</evidence>
<dbReference type="EMBL" id="JAPUFD010000001">
    <property type="protein sequence ID" value="MDI1485450.1"/>
    <property type="molecule type" value="Genomic_DNA"/>
</dbReference>
<keyword evidence="10" id="KW-1185">Reference proteome</keyword>
<feature type="transmembrane region" description="Helical" evidence="7">
    <location>
        <begin position="581"/>
        <end position="600"/>
    </location>
</feature>
<feature type="transmembrane region" description="Helical" evidence="7">
    <location>
        <begin position="555"/>
        <end position="574"/>
    </location>
</feature>
<dbReference type="SMART" id="SM00164">
    <property type="entry name" value="TBC"/>
    <property type="match status" value="1"/>
</dbReference>
<feature type="domain" description="Rab-GAP TBC" evidence="8">
    <location>
        <begin position="76"/>
        <end position="263"/>
    </location>
</feature>
<dbReference type="Gene3D" id="1.10.472.80">
    <property type="entry name" value="Ypt/Rab-GAP domain of gyp1p, domain 3"/>
    <property type="match status" value="1"/>
</dbReference>
<evidence type="ECO:0000256" key="5">
    <source>
        <dbReference type="ARBA" id="ARBA00022989"/>
    </source>
</evidence>
<keyword evidence="3" id="KW-0343">GTPase activation</keyword>
<evidence type="ECO:0000313" key="10">
    <source>
        <dbReference type="Proteomes" id="UP001161017"/>
    </source>
</evidence>
<dbReference type="InterPro" id="IPR000195">
    <property type="entry name" value="Rab-GAP-TBC_dom"/>
</dbReference>
<feature type="transmembrane region" description="Helical" evidence="7">
    <location>
        <begin position="255"/>
        <end position="276"/>
    </location>
</feature>
<gene>
    <name evidence="9" type="primary">GYP8</name>
    <name evidence="9" type="ORF">OHK93_000588</name>
</gene>
<dbReference type="FunFam" id="1.10.8.1310:FF:000001">
    <property type="entry name" value="TBC1 domain family, member 20"/>
    <property type="match status" value="1"/>
</dbReference>
<dbReference type="GO" id="GO:0005789">
    <property type="term" value="C:endoplasmic reticulum membrane"/>
    <property type="evidence" value="ECO:0007669"/>
    <property type="project" value="TreeGrafter"/>
</dbReference>
<reference evidence="9" key="1">
    <citation type="journal article" date="2023" name="Genome Biol. Evol.">
        <title>First Whole Genome Sequence and Flow Cytometry Genome Size Data for the Lichen-Forming Fungus Ramalina farinacea (Ascomycota).</title>
        <authorList>
            <person name="Llewellyn T."/>
            <person name="Mian S."/>
            <person name="Hill R."/>
            <person name="Leitch I.J."/>
            <person name="Gaya E."/>
        </authorList>
    </citation>
    <scope>NUCLEOTIDE SEQUENCE</scope>
    <source>
        <strain evidence="9">LIQ254RAFAR</strain>
    </source>
</reference>
<keyword evidence="6 7" id="KW-0472">Membrane</keyword>
<sequence length="635" mass="71467">MEAGRAADGDKERTLAGVSTKTLSSVNAPKSNTFRQWQGTALSPAEYEKAINIVNICDEDQDIEILIALASSQYGLVNDEVRKKAWPILLNCGYQFKNESDTSNSWTSLPRHKDEDQVQLDVNRSFVYYPKGESDDRLAGRKEQLSRLIVQVLREHPMLCYFQGYHDIVSVILLVLGADQAPAAIARLSLLRIRDFMLPSLSPSLDHLRLLPAILSTVDSELCRHLSTTEPFFALSATLTLYAHDIQEYGDIARLFDFLIAQPMVVSTYFFAVIVLSRRQELFDIPADEPEMLHSVLSKLPKPLDLEALIERTMELFRQSPPESLPKLAWWKISRYSVLKTTRRPESQQSLADGEKMLVLQRAQLRRTERQQQVLARIRTYQRPAGRLGLALLIGVLSYWLGRHGDFNDPSNPRSKILPDSSAPFSSQSQGAVSSKRFLWTLSFYAQFFDVDTSEVLRRCYSPLYPRAPFLDVLDGNPDLYGPFWIATTVVFILFITGTISQYLSQNHDIHFEYNFSLLSGAAGLIYGYTAFVPIGLWACLKWFGAESATLVECWALYGYANIIWLPVAIISWSPVSALNYVFVAVGFAGSVFFLVRNLWPVINATDAKVSRVLVIAVVALHAGLAIAIKILFFA</sequence>
<accession>A0AA43QJG6</accession>
<dbReference type="FunFam" id="1.10.472.80:FF:000060">
    <property type="entry name" value="TBC domain protein, putative"/>
    <property type="match status" value="1"/>
</dbReference>
<dbReference type="Gene3D" id="1.10.8.1310">
    <property type="match status" value="1"/>
</dbReference>
<dbReference type="InterPro" id="IPR045913">
    <property type="entry name" value="TBC20/Gyp8-like"/>
</dbReference>
<dbReference type="InterPro" id="IPR006977">
    <property type="entry name" value="Yip1_dom"/>
</dbReference>